<dbReference type="Gene3D" id="3.30.559.30">
    <property type="entry name" value="Nonribosomal peptide synthetase, condensation domain"/>
    <property type="match status" value="5"/>
</dbReference>
<dbReference type="InterPro" id="IPR006162">
    <property type="entry name" value="Ppantetheine_attach_site"/>
</dbReference>
<dbReference type="CDD" id="cd19531">
    <property type="entry name" value="LCL_NRPS-like"/>
    <property type="match status" value="4"/>
</dbReference>
<dbReference type="PANTHER" id="PTHR45527:SF14">
    <property type="entry name" value="PLIPASTATIN SYNTHASE SUBUNIT B"/>
    <property type="match status" value="1"/>
</dbReference>
<comment type="caution">
    <text evidence="6">The sequence shown here is derived from an EMBL/GenBank/DDBJ whole genome shotgun (WGS) entry which is preliminary data.</text>
</comment>
<dbReference type="Pfam" id="PF00668">
    <property type="entry name" value="Condensation"/>
    <property type="match status" value="5"/>
</dbReference>
<dbReference type="InterPro" id="IPR044894">
    <property type="entry name" value="TubC_N_sf"/>
</dbReference>
<dbReference type="Pfam" id="PF00501">
    <property type="entry name" value="AMP-binding"/>
    <property type="match status" value="4"/>
</dbReference>
<dbReference type="InterPro" id="IPR001242">
    <property type="entry name" value="Condensation_dom"/>
</dbReference>
<evidence type="ECO:0000256" key="2">
    <source>
        <dbReference type="ARBA" id="ARBA00022450"/>
    </source>
</evidence>
<dbReference type="SUPFAM" id="SSF56801">
    <property type="entry name" value="Acetyl-CoA synthetase-like"/>
    <property type="match status" value="4"/>
</dbReference>
<dbReference type="Gene3D" id="2.30.38.10">
    <property type="entry name" value="Luciferase, Domain 3"/>
    <property type="match status" value="2"/>
</dbReference>
<organism evidence="6 7">
    <name type="scientific">Pedobacter alluvionis</name>
    <dbReference type="NCBI Taxonomy" id="475253"/>
    <lineage>
        <taxon>Bacteria</taxon>
        <taxon>Pseudomonadati</taxon>
        <taxon>Bacteroidota</taxon>
        <taxon>Sphingobacteriia</taxon>
        <taxon>Sphingobacteriales</taxon>
        <taxon>Sphingobacteriaceae</taxon>
        <taxon>Pedobacter</taxon>
    </lineage>
</organism>
<dbReference type="PANTHER" id="PTHR45527">
    <property type="entry name" value="NONRIBOSOMAL PEPTIDE SYNTHETASE"/>
    <property type="match status" value="1"/>
</dbReference>
<keyword evidence="3" id="KW-0597">Phosphoprotein</keyword>
<feature type="region of interest" description="Disordered" evidence="4">
    <location>
        <begin position="4578"/>
        <end position="4599"/>
    </location>
</feature>
<feature type="domain" description="Carrier" evidence="5">
    <location>
        <begin position="3563"/>
        <end position="3638"/>
    </location>
</feature>
<dbReference type="Gene3D" id="3.40.50.12780">
    <property type="entry name" value="N-terminal domain of ligase-like"/>
    <property type="match status" value="2"/>
</dbReference>
<evidence type="ECO:0000313" key="7">
    <source>
        <dbReference type="Proteomes" id="UP000297429"/>
    </source>
</evidence>
<evidence type="ECO:0000256" key="3">
    <source>
        <dbReference type="ARBA" id="ARBA00022553"/>
    </source>
</evidence>
<evidence type="ECO:0000256" key="1">
    <source>
        <dbReference type="ARBA" id="ARBA00001957"/>
    </source>
</evidence>
<protein>
    <submittedName>
        <fullName evidence="6">Amino acid adenylation domain-containing protein</fullName>
    </submittedName>
</protein>
<dbReference type="InterPro" id="IPR000873">
    <property type="entry name" value="AMP-dep_synth/lig_dom"/>
</dbReference>
<sequence>MDRVSHIILELKKLNASISVAGDELKIEAGKGTIHDGLKEEIRANKHNLIRYINKLRNKSDFMIPSVAPQASYPLSSSQMRLWVMSQLEDGNIACNMPGVFVLEGKLEVELLSDCFQLLINRHESLRTVFKEEGDEVRQVILDPEEFEFSFDHNDISSTENQEALIRAHIKREFIRPFDLTTGLLVRAGLIRQAADKWIFIYVLHHIITDGWSMNNIIQELTVMYNARVKKLENPLKPLRIQYKDFAVWQQAQLSGPDAFVHEEYWLKQLQKRIPLLQLPLDYPRPAIKTFNGRTIHLTLNETITNGLKEIGKEQGGTLFMALLGAINILLYRYTSQTEIIIGTPVAGREHADLEDQIGFYLNTLPLKIKFDGNSRFNDFFKEVSQVTLDAFEHQMYPFDKLIDSLDYRPDLSRNALFDVMMLLQNMNANSSADTLQDVRVYHYRNDEYVISKYDLTFYFTESGDQILTNIEYNVDLFKEETIKDLADYLQVLLEKIVQFPDYTIDQLVDLSLRKVIPSIEFNVEVSDKQAATAHQKRLWFIDQFESGYLYERSPVYHNLPLIAKLTAPINVNLVEKRIQELVRTYPLLSRMISVEKSEPYLSLVPQQAIKLQMNDFGGCADDALISRCRALIQLPFDIEAEPLIRFNLVSYNDGMLFIITAHHLIADRYSLKAIFDLIIKGNVPGAAVQFEQYANWQNGMEEKLQAASSFFWKRKLFHSPVLYLDSNQPRNHIHVYSAGHLQRELSFSAVSGIDELAALLETSPFMILLTAFHILLYRYSEAEELVIGTLYENREREDFKDIIGPLANLITLRNRISDQADFTSLLKQVEADYIASVAAADIPFEKVVLDVNPGKDMSRTALFDVLIHFEDHTGETDEFIEGNDGLGKYDFNLLIKRNEGLSLFMTYNEKYFYEPRVARLLDHYQVIIEQVIENKDCLVAELDFISKAEKDTLLCDFSHEEVDYPKDKTIVGLFEEQVANTPERVAVVFEGVHLTYRELDQRASRLGSYLHLNYEVQPDDLIALKLERGEWMVIAMIAVLKSGGAYVPIDPAYPEERISFMMDDSKCKAVIDQEMLDAFNEWNPENEKLPTIVKAAPGNLAYVIYTSGTTGIPKGTMVEHRNVVRLFKNNNPLFDFNEEDVWTLFHSYCFDFSVWEMYGALLFGGKLIVIPAMTAKDSELFLGVLKTEGVTILNQTPSAFYNLSKYEMEQNAAELRLRYIIFGGEALSADKLSGWNRKYPDVRFINMYGITETTVHVTYKELSTRDIQEGRNSIGKPIPTLSCYIMDKNRQLLPLGITGELYVGGAGVSRGYLNREELTDQRFVSDPNHPGQRLYRSGDKAKFFEDGELEYLGRIDEQVKVRGYRIELGEIENVLRNHEEIEDAVVTTKRDDQGDLQLIAYFTGPQKPDIAALKINLSSQLPEYMLPAYYVPLDYFPITSNGKIDKKNLPDPQILLQQEKTSYTAARNPIEEKLLLIWKDILGEINIDVRDNFFEVGGHSLKATRLVSQIHQVFDVKITLKDIFANPILENQALLIQKGKTNLFYTIPVAPVANDYPLSSSQMGLWILSQTEEGNAAYNIPDSYLLSGQLDIQAMDQAFQSLIERHEILRTVFSENENGEVRQVILTAAQLGLKLNVSDLRKKRAKDKIVSQLIQANFNQTFNLCSGPLIRINLYQLENDKWVFTSVMHHIISDGWSMSVLINELLFYYNAYQKNEPALIAPLRIQFKDYASWQQQQVNSDLFQAHRNYWLEMFSGTLPVLSMPADQLRPAIKTYNGAILIRQIDGEITEAFKALCLKNGSTLFTGLLAAVNVLLYKYSGQTDFITGSPLAGRNHVDLEAQIGFYVSTMALRTKFSEADDFLSLLTNVSRLALGAYDHQLYTFENLIDELEITRNLSRNMLFDVMVALQNTEGLLKSTAGGLNGLNVDRFSVSEHVNSKVDLTFNFVETRKGLQLSLEYNTDIYYKETIERLGRHFVQLLEAVILTPTQSIAGLDYLNPAEKVELISTFNAAALSPASEETIVSAFELSVDERADDIALIYGEKRLTYKALNEKANQLANYLNNNFTIKPNQLIGVKLDRGEWVVIALLAVLKSGAAYVPIDPSYPVERIDFMISDCNCITVIDEDFLHQFWQEAKEFDTQNLSRVHQPEDLAYVAYTSGSTGQPKGVLVRQESVIRLVKSPNYVNVRPDDRVLNLSSFSFDGSVFDIFSALLNGATLVLSSVDILLDTHSLTELIAEEKISVFFVTTALFNVLAESATANFSTLRCVLFGGERVSLHHVKRFRENYKSVKLVHVYGPTENTTFSTYYPITELNEAFGTVPIGAAISHSSCYILGEWNGHFQLKPIGVVGEIFVGGTGLASGYLNQQALTDAKFIDHPFEVGKKVYRTGDYGRWLPDGNIEFTGRIDDQVKVRGYRIEPGEIENALQRFEQVESATVLVSEGADAEKKIVAYFVGNGNISEQELSLWMSSRMPDYMLPDIYLQIERFPLNANGKIDKAKLPVPAMKSGVVYVAPETEIERQLANIWQELLSIEVVGLNDDFFDLGGHSLKATRLSSQIHKTFNVRLPVSVLFSHTTLKEQAHFVKSAVKTSFETISPVALQNNYPLSSGQHRLWVLSQFEEGSIAYHMPGLYLFEGKLDKKALLQAYDLLIARHEILRTTFIEFEDEIRQVIQGPEEVLSGICFHDLRKEQKPEIIVFDLIQNRVMQPFDLSLGPLVHADLYQTADQKWVFAYVMHHIISDGWSMGILIRELLQLYNSCSTGAANPLKPLNIQYKDYAGWERKQLSGHAFQLHKAYWLKKLAGDLPVLQLPTDRPRPAEKTFNGGIVNQRIDKKLTRQLKEFIQDQGATLFMGLQSVVHVLLYHYSGQEDIILGSPVAGRQHSDLENQIGFYVNTLALRTQFKGTDSLKELLANVIDVTVGAFEHQAYPFDELVNDLALTRDTGRSPLFDVLIVLQNLDLFSGEEKEAISGGLTVNHHSGAEHVISKFDLTFYFTEAGEEIQATVEYNTDLFNKETIKRLTGHLVQLLNVLVNHPETPVQQLNYLSATEKVQVLMEFNNTTKVYPVEQSLTSLFEKQVVLTPSKTALIYEESRLSYEELNERANQFANYLISHYRVQEGEVVGIKLERTDWTVVVMIGVLKAVAACLPIDITYPEERIQFMLADSQCRILIDDHELQAFISGRDSYGKNNVTLNTGPNNLTYIIYTSGSTGNPKGCMLLNNGVVNHLFSKLRLLNLNQEDTICHNSELHFVGGIWQLWAPLVVGGQVVLCNHEVLKSIEKLLLTAAEYQSRILEIIPSQLNEYLYEEKQIRFGQVKTLILTGERLNMYFVNKCYDGNPELKIINTYGQTEFSDVTCEYHIPRDFDKASVLIGSPIQNTRIYIMSPAGLLCPVGVIGEIYTGGAGIAAGYINNPELTKEKFVDDPFYPGERVYKTGDLARWLPDGQLEVFGRKDKQVKIRGFRIETWEVENALLAMEEIEEAVILFEEAKNGEKQMIAFIVAQKPLLSRTLHQHLLSLLPRYMMPGKFVQLEKMPLLDNGKTDTKKLTGYQGLLLTSGTEYLAPRNQIEEKLVDLWQHILQREKIGINDDFFELGGHSLKATRLAGQIHKEFGVKITLKELFANTVLLNQTALIQRAGKTTFLTIDSVTVQESYPLSAAQRRLWALSQFDAATVAYNMPGVYKLTGVLDTNALDQAFVSLINRHEILRTVFRENKNEEIHQFILPVNETGFAIAYHDLRSDEQNEQELIQVIQTSFVLPFDLVKGPLLRCTVFQLTDETWILTYVIHHIISDAWSMEILLNEVMSFYNAYHKSVVPVLTPLAIQYKDYAAWQNLQLSGAALNDHKTYWLQQFEGDLPVLKLIGDYPRPEVKKYNGKLISKRFGSEVLQQFKQLGQENSCTLYMSLLGLINVLLYKYTSEEDIIIGSPSAGRDHEDLEHQIGFYINTLAMRTRFKGSWNFVDLLAEIRKLTLDAYEHQVFPFDELVEELHIHRDASRNPLFDVWLVLQDSMQLNMAIAEPDDLKISHYEKIRYEISRYDLHFSFQELGEELQLSLIYNSDIYSEGRVSAMCTHLEQLASAVLRFPEVALKNLDFLTAEEQSALMGNWPVAGAHVGDQDTVVSLFEDQEERTPLAIALVYEEHSLSYSALNAQANRLGHYLRSEYGVLADDLVGICLERSHWSLVAMLGILKSGGAYVHIDTEYPQDRIDYMLADSGCKVLIDAQELARFLLLEGNYPSSNPVRANRSADLAYVIYTSGSTGQPKGVMISHGAIVDYAHGMLLQTNVADCRSFGLVSTLSADLGNTVIYTSLLIGATLHVFSTSRLMDATEMSSVEIDCLKIVPSHWKALQGATKPFVPAKCLIFGGEELTSDVVAQLRSHQATCEVYNHYGPSETTIGKLLRRIDISAPAAVLSLGRPIGNNYVYLLDEHQHLVAPGVVGEICIGGAGLARGYLNQPELTRSRFIADPYRPGQLLYRTGDLGRLLNDGTVGFLGRKDDQVKIRGFRIELGEIERVLLDYDGISGAAVLARSDAHGEKRLVAYVSGSSASDVAGIRTYLSRKLPEYMVPGMYVPLEQLPLTSNGKTDRKSLPDPETSQLDKGYTAPRNEVEEALVLIWAEVLGLEAGNISVKDNFFDLGGHSLKAIRIVLRIHEKFNVEINLTHLFTEPDIESLAIEVENILWLNGSEDTRVINNKIII</sequence>
<dbReference type="InterPro" id="IPR020845">
    <property type="entry name" value="AMP-binding_CS"/>
</dbReference>
<dbReference type="InterPro" id="IPR020806">
    <property type="entry name" value="PKS_PP-bd"/>
</dbReference>
<gene>
    <name evidence="6" type="ORF">E3V97_20490</name>
</gene>
<feature type="domain" description="Carrier" evidence="5">
    <location>
        <begin position="1466"/>
        <end position="1541"/>
    </location>
</feature>
<dbReference type="Gene3D" id="3.40.50.980">
    <property type="match status" value="4"/>
</dbReference>
<dbReference type="InterPro" id="IPR025110">
    <property type="entry name" value="AMP-bd_C"/>
</dbReference>
<reference evidence="6 7" key="1">
    <citation type="submission" date="2019-03" db="EMBL/GenBank/DDBJ databases">
        <authorList>
            <person name="He R.-H."/>
        </authorList>
    </citation>
    <scope>NUCLEOTIDE SEQUENCE [LARGE SCALE GENOMIC DNA]</scope>
    <source>
        <strain evidence="6 7">DSM 19624</strain>
    </source>
</reference>
<dbReference type="PROSITE" id="PS00012">
    <property type="entry name" value="PHOSPHOPANTETHEINE"/>
    <property type="match status" value="3"/>
</dbReference>
<dbReference type="InterPro" id="IPR010071">
    <property type="entry name" value="AA_adenyl_dom"/>
</dbReference>
<dbReference type="RefSeq" id="WP_134380730.1">
    <property type="nucleotide sequence ID" value="NZ_SOPX01000004.1"/>
</dbReference>
<dbReference type="NCBIfam" id="NF003417">
    <property type="entry name" value="PRK04813.1"/>
    <property type="match status" value="4"/>
</dbReference>
<dbReference type="CDD" id="cd05930">
    <property type="entry name" value="A_NRPS"/>
    <property type="match status" value="2"/>
</dbReference>
<dbReference type="SMART" id="SM00823">
    <property type="entry name" value="PKS_PP"/>
    <property type="match status" value="2"/>
</dbReference>
<dbReference type="CDD" id="cd12117">
    <property type="entry name" value="A_NRPS_Srf_like"/>
    <property type="match status" value="1"/>
</dbReference>
<dbReference type="Gene3D" id="1.10.1200.10">
    <property type="entry name" value="ACP-like"/>
    <property type="match status" value="4"/>
</dbReference>
<dbReference type="Proteomes" id="UP000297429">
    <property type="component" value="Unassembled WGS sequence"/>
</dbReference>
<dbReference type="InterPro" id="IPR023213">
    <property type="entry name" value="CAT-like_dom_sf"/>
</dbReference>
<dbReference type="EMBL" id="SOPX01000004">
    <property type="protein sequence ID" value="TFB29419.1"/>
    <property type="molecule type" value="Genomic_DNA"/>
</dbReference>
<dbReference type="Gene3D" id="3.30.300.30">
    <property type="match status" value="4"/>
</dbReference>
<dbReference type="CDD" id="cd17643">
    <property type="entry name" value="A_NRPS_Cytc1-like"/>
    <property type="match status" value="1"/>
</dbReference>
<name>A0ABY2HK50_9SPHI</name>
<dbReference type="Pfam" id="PF13193">
    <property type="entry name" value="AMP-binding_C"/>
    <property type="match status" value="2"/>
</dbReference>
<feature type="domain" description="Carrier" evidence="5">
    <location>
        <begin position="4603"/>
        <end position="4680"/>
    </location>
</feature>
<dbReference type="PROSITE" id="PS50075">
    <property type="entry name" value="CARRIER"/>
    <property type="match status" value="4"/>
</dbReference>
<comment type="cofactor">
    <cofactor evidence="1">
        <name>pantetheine 4'-phosphate</name>
        <dbReference type="ChEBI" id="CHEBI:47942"/>
    </cofactor>
</comment>
<dbReference type="Pfam" id="PF00550">
    <property type="entry name" value="PP-binding"/>
    <property type="match status" value="4"/>
</dbReference>
<dbReference type="SUPFAM" id="SSF52777">
    <property type="entry name" value="CoA-dependent acyltransferases"/>
    <property type="match status" value="10"/>
</dbReference>
<dbReference type="Gene3D" id="1.10.10.1830">
    <property type="entry name" value="Non-ribosomal peptide synthase, adenylation domain"/>
    <property type="match status" value="1"/>
</dbReference>
<dbReference type="NCBIfam" id="TIGR01733">
    <property type="entry name" value="AA-adenyl-dom"/>
    <property type="match status" value="4"/>
</dbReference>
<dbReference type="Gene3D" id="3.30.559.10">
    <property type="entry name" value="Chloramphenicol acetyltransferase-like domain"/>
    <property type="match status" value="5"/>
</dbReference>
<evidence type="ECO:0000259" key="5">
    <source>
        <dbReference type="PROSITE" id="PS50075"/>
    </source>
</evidence>
<keyword evidence="7" id="KW-1185">Reference proteome</keyword>
<evidence type="ECO:0000256" key="4">
    <source>
        <dbReference type="SAM" id="MobiDB-lite"/>
    </source>
</evidence>
<evidence type="ECO:0000313" key="6">
    <source>
        <dbReference type="EMBL" id="TFB29419.1"/>
    </source>
</evidence>
<dbReference type="InterPro" id="IPR036736">
    <property type="entry name" value="ACP-like_sf"/>
</dbReference>
<proteinExistence type="predicted"/>
<feature type="domain" description="Carrier" evidence="5">
    <location>
        <begin position="2514"/>
        <end position="2589"/>
    </location>
</feature>
<dbReference type="InterPro" id="IPR042099">
    <property type="entry name" value="ANL_N_sf"/>
</dbReference>
<keyword evidence="2" id="KW-0596">Phosphopantetheine</keyword>
<dbReference type="InterPro" id="IPR009081">
    <property type="entry name" value="PP-bd_ACP"/>
</dbReference>
<accession>A0ABY2HK50</accession>
<dbReference type="SUPFAM" id="SSF47336">
    <property type="entry name" value="ACP-like"/>
    <property type="match status" value="4"/>
</dbReference>
<dbReference type="PROSITE" id="PS00455">
    <property type="entry name" value="AMP_BINDING"/>
    <property type="match status" value="4"/>
</dbReference>
<dbReference type="InterPro" id="IPR045851">
    <property type="entry name" value="AMP-bd_C_sf"/>
</dbReference>